<evidence type="ECO:0000256" key="3">
    <source>
        <dbReference type="ARBA" id="ARBA00022840"/>
    </source>
</evidence>
<keyword evidence="4" id="KW-0175">Coiled coil</keyword>
<accession>A0AB39Y055</accession>
<dbReference type="GO" id="GO:0016887">
    <property type="term" value="F:ATP hydrolysis activity"/>
    <property type="evidence" value="ECO:0007669"/>
    <property type="project" value="InterPro"/>
</dbReference>
<proteinExistence type="predicted"/>
<dbReference type="InterPro" id="IPR017871">
    <property type="entry name" value="ABC_transporter-like_CS"/>
</dbReference>
<organism evidence="6">
    <name type="scientific">Streptomyces sp. R33</name>
    <dbReference type="NCBI Taxonomy" id="3238629"/>
    <lineage>
        <taxon>Bacteria</taxon>
        <taxon>Bacillati</taxon>
        <taxon>Actinomycetota</taxon>
        <taxon>Actinomycetes</taxon>
        <taxon>Kitasatosporales</taxon>
        <taxon>Streptomycetaceae</taxon>
        <taxon>Streptomyces</taxon>
    </lineage>
</organism>
<dbReference type="PANTHER" id="PTHR19211:SF6">
    <property type="entry name" value="BLL7188 PROTEIN"/>
    <property type="match status" value="1"/>
</dbReference>
<dbReference type="InterPro" id="IPR027417">
    <property type="entry name" value="P-loop_NTPase"/>
</dbReference>
<dbReference type="FunFam" id="3.40.50.300:FF:001320">
    <property type="entry name" value="Heme ABC transporter ATP-binding protein"/>
    <property type="match status" value="1"/>
</dbReference>
<reference evidence="6" key="1">
    <citation type="submission" date="2024-08" db="EMBL/GenBank/DDBJ databases">
        <authorList>
            <person name="Yu S.T."/>
        </authorList>
    </citation>
    <scope>NUCLEOTIDE SEQUENCE</scope>
    <source>
        <strain evidence="6">R33</strain>
    </source>
</reference>
<feature type="coiled-coil region" evidence="4">
    <location>
        <begin position="236"/>
        <end position="263"/>
    </location>
</feature>
<dbReference type="PROSITE" id="PS00211">
    <property type="entry name" value="ABC_TRANSPORTER_1"/>
    <property type="match status" value="1"/>
</dbReference>
<name>A0AB39Y055_9ACTN</name>
<dbReference type="SUPFAM" id="SSF52540">
    <property type="entry name" value="P-loop containing nucleoside triphosphate hydrolases"/>
    <property type="match status" value="2"/>
</dbReference>
<evidence type="ECO:0000256" key="1">
    <source>
        <dbReference type="ARBA" id="ARBA00022737"/>
    </source>
</evidence>
<keyword evidence="1" id="KW-0677">Repeat</keyword>
<keyword evidence="3 6" id="KW-0067">ATP-binding</keyword>
<evidence type="ECO:0000259" key="5">
    <source>
        <dbReference type="PROSITE" id="PS50893"/>
    </source>
</evidence>
<evidence type="ECO:0000256" key="4">
    <source>
        <dbReference type="SAM" id="Coils"/>
    </source>
</evidence>
<dbReference type="SMART" id="SM00382">
    <property type="entry name" value="AAA"/>
    <property type="match status" value="2"/>
</dbReference>
<dbReference type="FunFam" id="3.40.50.300:FF:000597">
    <property type="entry name" value="ABC transporter ATP-binding protein"/>
    <property type="match status" value="1"/>
</dbReference>
<evidence type="ECO:0000313" key="6">
    <source>
        <dbReference type="EMBL" id="XDV63136.1"/>
    </source>
</evidence>
<keyword evidence="2" id="KW-0547">Nucleotide-binding</keyword>
<dbReference type="GO" id="GO:0005524">
    <property type="term" value="F:ATP binding"/>
    <property type="evidence" value="ECO:0007669"/>
    <property type="project" value="UniProtKB-KW"/>
</dbReference>
<sequence>MSHTPAFITCSALSFDWPDGTPVFEGFDLAVGPGRTGLIGLNGCGKSTLLKLVAGELTPSDGQLSVAGTIGHLPQSVTLDTALRVDEALGIRAVRTALHAIEAGEATEANFTTVGDDWDVEERALALLDQLGLARIGLDRTVGELSGGECVLLRLAALLLARPDVLLLDEPTNNLDLRARRRLYAAVESWSGVLLLVSHDRELLERVDQIADLHDGEVRWYGGNFTAYEEQLAAEQDAAERMVRVAEADVQRQKRELSDAHMKLARRKRYGQKMYDSKREPKIVMGARKRAAQESAGKHRIMHTEKLAQAKERLDQAVEAVRDDDEIRIKLPATQVPPGRRVLTLSDVHLVHGARAAGEWELRGPERIALVGRNGSGKTTLLRTIAGLLAPASGEALTHVPTRFLPQRLDVLDESRSVVENVARFAPQASNNLIRARLAHFLFRGARADRPAGTLSGGERFRAALAALLLAEPAPQLLMLDEPTNNLDLASVRQLAGALESYEGALLVASHDVPFLESIGITRWLLLDGEMRPTTAEEVRETLWHE</sequence>
<dbReference type="Pfam" id="PF00005">
    <property type="entry name" value="ABC_tran"/>
    <property type="match status" value="2"/>
</dbReference>
<dbReference type="Gene3D" id="3.40.50.300">
    <property type="entry name" value="P-loop containing nucleotide triphosphate hydrolases"/>
    <property type="match status" value="2"/>
</dbReference>
<evidence type="ECO:0000256" key="2">
    <source>
        <dbReference type="ARBA" id="ARBA00022741"/>
    </source>
</evidence>
<dbReference type="InterPro" id="IPR050611">
    <property type="entry name" value="ABCF"/>
</dbReference>
<dbReference type="EMBL" id="CP165727">
    <property type="protein sequence ID" value="XDV63136.1"/>
    <property type="molecule type" value="Genomic_DNA"/>
</dbReference>
<dbReference type="PROSITE" id="PS50893">
    <property type="entry name" value="ABC_TRANSPORTER_2"/>
    <property type="match status" value="2"/>
</dbReference>
<gene>
    <name evidence="6" type="ORF">AB5J51_09420</name>
</gene>
<dbReference type="AlphaFoldDB" id="A0AB39Y055"/>
<dbReference type="PANTHER" id="PTHR19211">
    <property type="entry name" value="ATP-BINDING TRANSPORT PROTEIN-RELATED"/>
    <property type="match status" value="1"/>
</dbReference>
<dbReference type="RefSeq" id="WP_369777424.1">
    <property type="nucleotide sequence ID" value="NZ_CP165727.1"/>
</dbReference>
<dbReference type="InterPro" id="IPR003439">
    <property type="entry name" value="ABC_transporter-like_ATP-bd"/>
</dbReference>
<dbReference type="InterPro" id="IPR003593">
    <property type="entry name" value="AAA+_ATPase"/>
</dbReference>
<feature type="domain" description="ABC transporter" evidence="5">
    <location>
        <begin position="340"/>
        <end position="543"/>
    </location>
</feature>
<protein>
    <submittedName>
        <fullName evidence="6">ABC-F family ATP-binding cassette domain-containing protein</fullName>
    </submittedName>
</protein>
<feature type="domain" description="ABC transporter" evidence="5">
    <location>
        <begin position="8"/>
        <end position="240"/>
    </location>
</feature>